<feature type="coiled-coil region" evidence="1">
    <location>
        <begin position="49"/>
        <end position="76"/>
    </location>
</feature>
<dbReference type="Proteomes" id="UP000190648">
    <property type="component" value="Unassembled WGS sequence"/>
</dbReference>
<sequence>MYWVYPTSYTGRPNIQLQGQKKIVQQHRQPSVDNQNVPTAEESLCCDGFVILRSDFTELEKKLDDTKKELEEVHADLVMVIQELDLARAEVFASLFSLTTF</sequence>
<reference evidence="2 3" key="1">
    <citation type="submission" date="2016-02" db="EMBL/GenBank/DDBJ databases">
        <title>Band-tailed pigeon sequencing and assembly.</title>
        <authorList>
            <person name="Soares A.E."/>
            <person name="Novak B.J."/>
            <person name="Rice E.S."/>
            <person name="O'Connell B."/>
            <person name="Chang D."/>
            <person name="Weber S."/>
            <person name="Shapiro B."/>
        </authorList>
    </citation>
    <scope>NUCLEOTIDE SEQUENCE [LARGE SCALE GENOMIC DNA]</scope>
    <source>
        <strain evidence="2">BTP2013</strain>
        <tissue evidence="2">Blood</tissue>
    </source>
</reference>
<comment type="caution">
    <text evidence="2">The sequence shown here is derived from an EMBL/GenBank/DDBJ whole genome shotgun (WGS) entry which is preliminary data.</text>
</comment>
<proteinExistence type="predicted"/>
<evidence type="ECO:0000313" key="3">
    <source>
        <dbReference type="Proteomes" id="UP000190648"/>
    </source>
</evidence>
<evidence type="ECO:0000313" key="2">
    <source>
        <dbReference type="EMBL" id="OPJ83584.1"/>
    </source>
</evidence>
<gene>
    <name evidence="2" type="ORF">AV530_006453</name>
</gene>
<accession>A0A1V4KGM8</accession>
<protein>
    <submittedName>
        <fullName evidence="2">Uncharacterized protein</fullName>
    </submittedName>
</protein>
<keyword evidence="3" id="KW-1185">Reference proteome</keyword>
<dbReference type="OrthoDB" id="6350415at2759"/>
<evidence type="ECO:0000256" key="1">
    <source>
        <dbReference type="SAM" id="Coils"/>
    </source>
</evidence>
<keyword evidence="1" id="KW-0175">Coiled coil</keyword>
<dbReference type="AlphaFoldDB" id="A0A1V4KGM8"/>
<organism evidence="2 3">
    <name type="scientific">Patagioenas fasciata monilis</name>
    <dbReference type="NCBI Taxonomy" id="372326"/>
    <lineage>
        <taxon>Eukaryota</taxon>
        <taxon>Metazoa</taxon>
        <taxon>Chordata</taxon>
        <taxon>Craniata</taxon>
        <taxon>Vertebrata</taxon>
        <taxon>Euteleostomi</taxon>
        <taxon>Archelosauria</taxon>
        <taxon>Archosauria</taxon>
        <taxon>Dinosauria</taxon>
        <taxon>Saurischia</taxon>
        <taxon>Theropoda</taxon>
        <taxon>Coelurosauria</taxon>
        <taxon>Aves</taxon>
        <taxon>Neognathae</taxon>
        <taxon>Neoaves</taxon>
        <taxon>Columbimorphae</taxon>
        <taxon>Columbiformes</taxon>
        <taxon>Columbidae</taxon>
        <taxon>Patagioenas</taxon>
    </lineage>
</organism>
<dbReference type="EMBL" id="LSYS01003169">
    <property type="protein sequence ID" value="OPJ83584.1"/>
    <property type="molecule type" value="Genomic_DNA"/>
</dbReference>
<name>A0A1V4KGM8_PATFA</name>